<reference evidence="2" key="1">
    <citation type="journal article" date="2023" name="J Glob Antimicrob Resist">
        <title>Emergence of NDM-1 and KPC-3 carbapenemases in Kluyvera cryocrescens: Investigating genetic heterogeneity and acquisition routes of blaNDM-1 in Enterobacterales species in Portugal.</title>
        <authorList>
            <person name="Loiodice M."/>
            <person name="Ribeiro M."/>
            <person name="Peixe L."/>
            <person name="Novais A."/>
        </authorList>
    </citation>
    <scope>NUCLEOTIDE SEQUENCE</scope>
    <source>
        <strain evidence="2">K629</strain>
    </source>
</reference>
<gene>
    <name evidence="2" type="ORF">QWU01_08315</name>
</gene>
<accession>A0AAW9C7J4</accession>
<comment type="caution">
    <text evidence="2">The sequence shown here is derived from an EMBL/GenBank/DDBJ whole genome shotgun (WGS) entry which is preliminary data.</text>
</comment>
<dbReference type="AlphaFoldDB" id="A0AAW9C7J4"/>
<proteinExistence type="predicted"/>
<dbReference type="CDD" id="cd08946">
    <property type="entry name" value="SDR_e"/>
    <property type="match status" value="1"/>
</dbReference>
<sequence>MDNCTIIGASGFIGSNLHSFLSAKNIKCFCPPRDFNYTSEVKLGVVFYCAGYGDCSNNFLNVVDANLTNIVSLIKNGNFDKLVYVSSTRLYMNSELSTESSDLIIGNDDNRKLFNITKLAAEEICRISDKNIVVVRPSNVYGLAINSPLFLPKIIKNAINNKHVDMFVDPTYSKDYVSVSDVVELMYKLAFCKNNVEGVYNIASGYNINAQSIADILIKETGCTVQWHENSTKEEFPVIDMTKTNKIIPHIYRDMLDDLRDMISKFKSSGGV</sequence>
<dbReference type="RefSeq" id="WP_318242445.1">
    <property type="nucleotide sequence ID" value="NZ_JAUEQX010000006.1"/>
</dbReference>
<dbReference type="PANTHER" id="PTHR43245:SF53">
    <property type="entry name" value="EPIMERASE-RELATED"/>
    <property type="match status" value="1"/>
</dbReference>
<dbReference type="Pfam" id="PF01370">
    <property type="entry name" value="Epimerase"/>
    <property type="match status" value="1"/>
</dbReference>
<dbReference type="Proteomes" id="UP001276300">
    <property type="component" value="Unassembled WGS sequence"/>
</dbReference>
<feature type="domain" description="NAD-dependent epimerase/dehydratase" evidence="1">
    <location>
        <begin position="5"/>
        <end position="203"/>
    </location>
</feature>
<dbReference type="EMBL" id="JAUEQX010000006">
    <property type="protein sequence ID" value="MDW3776812.1"/>
    <property type="molecule type" value="Genomic_DNA"/>
</dbReference>
<organism evidence="2 3">
    <name type="scientific">Kluyvera cryocrescens</name>
    <name type="common">Kluyvera citrophila</name>
    <dbReference type="NCBI Taxonomy" id="580"/>
    <lineage>
        <taxon>Bacteria</taxon>
        <taxon>Pseudomonadati</taxon>
        <taxon>Pseudomonadota</taxon>
        <taxon>Gammaproteobacteria</taxon>
        <taxon>Enterobacterales</taxon>
        <taxon>Enterobacteriaceae</taxon>
        <taxon>Kluyvera</taxon>
    </lineage>
</organism>
<evidence type="ECO:0000313" key="3">
    <source>
        <dbReference type="Proteomes" id="UP001276300"/>
    </source>
</evidence>
<name>A0AAW9C7J4_KLUCR</name>
<dbReference type="InterPro" id="IPR036291">
    <property type="entry name" value="NAD(P)-bd_dom_sf"/>
</dbReference>
<dbReference type="SUPFAM" id="SSF51735">
    <property type="entry name" value="NAD(P)-binding Rossmann-fold domains"/>
    <property type="match status" value="1"/>
</dbReference>
<dbReference type="PANTHER" id="PTHR43245">
    <property type="entry name" value="BIFUNCTIONAL POLYMYXIN RESISTANCE PROTEIN ARNA"/>
    <property type="match status" value="1"/>
</dbReference>
<dbReference type="InterPro" id="IPR001509">
    <property type="entry name" value="Epimerase_deHydtase"/>
</dbReference>
<dbReference type="Gene3D" id="3.40.50.720">
    <property type="entry name" value="NAD(P)-binding Rossmann-like Domain"/>
    <property type="match status" value="1"/>
</dbReference>
<evidence type="ECO:0000313" key="2">
    <source>
        <dbReference type="EMBL" id="MDW3776812.1"/>
    </source>
</evidence>
<dbReference type="InterPro" id="IPR050177">
    <property type="entry name" value="Lipid_A_modif_metabolic_enz"/>
</dbReference>
<protein>
    <submittedName>
        <fullName evidence="2">NAD-dependent epimerase/dehydratase family protein</fullName>
    </submittedName>
</protein>
<evidence type="ECO:0000259" key="1">
    <source>
        <dbReference type="Pfam" id="PF01370"/>
    </source>
</evidence>